<dbReference type="GO" id="GO:0060271">
    <property type="term" value="P:cilium assembly"/>
    <property type="evidence" value="ECO:0007669"/>
    <property type="project" value="InterPro"/>
</dbReference>
<evidence type="ECO:0000256" key="2">
    <source>
        <dbReference type="SAM" id="SignalP"/>
    </source>
</evidence>
<dbReference type="AlphaFoldDB" id="A0A9P0FTV6"/>
<keyword evidence="1" id="KW-1133">Transmembrane helix</keyword>
<feature type="transmembrane region" description="Helical" evidence="1">
    <location>
        <begin position="579"/>
        <end position="596"/>
    </location>
</feature>
<dbReference type="GO" id="GO:0036038">
    <property type="term" value="C:MKS complex"/>
    <property type="evidence" value="ECO:0007669"/>
    <property type="project" value="InterPro"/>
</dbReference>
<feature type="chain" id="PRO_5040147179" description="Meckelin" evidence="2">
    <location>
        <begin position="23"/>
        <end position="837"/>
    </location>
</feature>
<dbReference type="Pfam" id="PF09773">
    <property type="entry name" value="Meckelin"/>
    <property type="match status" value="2"/>
</dbReference>
<protein>
    <recommendedName>
        <fullName evidence="5">Meckelin</fullName>
    </recommendedName>
</protein>
<dbReference type="Proteomes" id="UP001154114">
    <property type="component" value="Chromosome 18"/>
</dbReference>
<accession>A0A9P0FTV6</accession>
<dbReference type="OrthoDB" id="419138at2759"/>
<keyword evidence="4" id="KW-1185">Reference proteome</keyword>
<dbReference type="InterPro" id="IPR009030">
    <property type="entry name" value="Growth_fac_rcpt_cys_sf"/>
</dbReference>
<name>A0A9P0FTV6_CHRIL</name>
<dbReference type="InterPro" id="IPR019170">
    <property type="entry name" value="Meckelin"/>
</dbReference>
<keyword evidence="1" id="KW-0472">Membrane</keyword>
<evidence type="ECO:0000256" key="1">
    <source>
        <dbReference type="SAM" id="Phobius"/>
    </source>
</evidence>
<proteinExistence type="predicted"/>
<feature type="signal peptide" evidence="2">
    <location>
        <begin position="1"/>
        <end position="22"/>
    </location>
</feature>
<evidence type="ECO:0008006" key="5">
    <source>
        <dbReference type="Google" id="ProtNLM"/>
    </source>
</evidence>
<feature type="transmembrane region" description="Helical" evidence="1">
    <location>
        <begin position="464"/>
        <end position="482"/>
    </location>
</feature>
<feature type="transmembrane region" description="Helical" evidence="1">
    <location>
        <begin position="608"/>
        <end position="626"/>
    </location>
</feature>
<dbReference type="PANTHER" id="PTHR21274">
    <property type="entry name" value="MECKELIN"/>
    <property type="match status" value="1"/>
</dbReference>
<evidence type="ECO:0000313" key="4">
    <source>
        <dbReference type="Proteomes" id="UP001154114"/>
    </source>
</evidence>
<keyword evidence="1" id="KW-0812">Transmembrane</keyword>
<dbReference type="SUPFAM" id="SSF57184">
    <property type="entry name" value="Growth factor receptor domain"/>
    <property type="match status" value="1"/>
</dbReference>
<reference evidence="3" key="1">
    <citation type="submission" date="2021-12" db="EMBL/GenBank/DDBJ databases">
        <authorList>
            <person name="King R."/>
        </authorList>
    </citation>
    <scope>NUCLEOTIDE SEQUENCE</scope>
</reference>
<dbReference type="EMBL" id="LR824021">
    <property type="protein sequence ID" value="CAH0590087.1"/>
    <property type="molecule type" value="Genomic_DNA"/>
</dbReference>
<sequence>MNGFVLRNNICQWLALLMLVSAKKLDLPGSCQSGQYYEASALACVSCPANASMVTSFDGFGCSCAELSVPSGNNRCRPCNTTEVVSADGSTCIPRRCQNVSGRIACRKCPADFVTVTQNIDGSPLKEMQCVKCARGYKAENNVCTRCEACTCNKNQIIVRGICIPKNYVNARPKYEEGNLHPLALLDVVKHEYLCMQNNGRSCHTLANECVRNFYSTDPAGPCRLWIQSNLATPKVLPRLTVESTLEDKNPGEIVLARKTDYLLVAAAVYMSNGEVKFLKDITQNKSPCRLPIEIRIGRDFTHDCPVNTSKLGDELNATISSYLYADGNLVQIPVYPMKSNGYSVQKGTWLSSKFKRYFIIDNYLSTTVNITKTVYLRTLLIRIRIERDKSNPSSLRADVSVEASYASKSPLSDSVTMTLKVVHVMPEAGVHRGLEIWGGVLGSLLTLYAMVQWRGVVRRGGLYIAVVPLVAGAIADTLYFAAWFSTLHALAAEAGTLGLTLPLSLREERIIKAFIYSAVSLKMLKVAWINFNQCRCDMFFLDWSEYNAPFKGSYEKSNKWRATSLAREWSAVQTMRRVPLGFTATLALLILHIMSPWQSYLPQSQGYRWALATIAWWSSYGALLLTRWVSDRLRGPPTDVLPKICANVGYSLLVFEEDCYAHYVHGRNDDSKDLRSMAGPLATCRVACAPQLRIVYKQLSLSIPGLGETDTRQALLSRFLAAFFERALDGLSWVASERTVLERLLNVELTTREAGNTSTLLYDPDDNTPSCFAVTWWGEEWSLSTFDAMLFSCVLVATDDVLLAVLVTLIAWQLAMQLRGWFGDRNQKEKTEIELN</sequence>
<feature type="transmembrane region" description="Helical" evidence="1">
    <location>
        <begin position="435"/>
        <end position="452"/>
    </location>
</feature>
<organism evidence="3 4">
    <name type="scientific">Chrysodeixis includens</name>
    <name type="common">Soybean looper</name>
    <name type="synonym">Pseudoplusia includens</name>
    <dbReference type="NCBI Taxonomy" id="689277"/>
    <lineage>
        <taxon>Eukaryota</taxon>
        <taxon>Metazoa</taxon>
        <taxon>Ecdysozoa</taxon>
        <taxon>Arthropoda</taxon>
        <taxon>Hexapoda</taxon>
        <taxon>Insecta</taxon>
        <taxon>Pterygota</taxon>
        <taxon>Neoptera</taxon>
        <taxon>Endopterygota</taxon>
        <taxon>Lepidoptera</taxon>
        <taxon>Glossata</taxon>
        <taxon>Ditrysia</taxon>
        <taxon>Noctuoidea</taxon>
        <taxon>Noctuidae</taxon>
        <taxon>Plusiinae</taxon>
        <taxon>Chrysodeixis</taxon>
    </lineage>
</organism>
<keyword evidence="2" id="KW-0732">Signal</keyword>
<gene>
    <name evidence="3" type="ORF">CINC_LOCUS4673</name>
</gene>
<feature type="transmembrane region" description="Helical" evidence="1">
    <location>
        <begin position="789"/>
        <end position="813"/>
    </location>
</feature>
<evidence type="ECO:0000313" key="3">
    <source>
        <dbReference type="EMBL" id="CAH0590087.1"/>
    </source>
</evidence>
<dbReference type="PANTHER" id="PTHR21274:SF0">
    <property type="entry name" value="MECKELIN"/>
    <property type="match status" value="1"/>
</dbReference>